<feature type="compositionally biased region" description="Polar residues" evidence="5">
    <location>
        <begin position="519"/>
        <end position="539"/>
    </location>
</feature>
<dbReference type="PANTHER" id="PTHR46465">
    <property type="entry name" value="LATERAL SIGNALING TARGET PROTEIN 2 HOMOLOG"/>
    <property type="match status" value="1"/>
</dbReference>
<protein>
    <submittedName>
        <fullName evidence="7">Lateral signaling target protein 2</fullName>
    </submittedName>
</protein>
<gene>
    <name evidence="7" type="primary">lst-2</name>
    <name evidence="7" type="ORF">g.11795</name>
</gene>
<feature type="compositionally biased region" description="Basic residues" evidence="5">
    <location>
        <begin position="859"/>
        <end position="873"/>
    </location>
</feature>
<feature type="compositionally biased region" description="Polar residues" evidence="5">
    <location>
        <begin position="339"/>
        <end position="350"/>
    </location>
</feature>
<sequence>MLGRSTRPRSLFRKLVLNGVNNSKTAIQNDCLMRLYDADSELKAISTELDSFDGKKDPVRCNLLVNQLRTAQDKVISLLFQLMDECNCERAPRDYRMKFPDEILLSEGSESLNGQIWFGAECLSAGSNILNHNKESTMLRPMAKTLTQHLDSLRNDLRDLVIDGGGASRISHTLIKKMVTFDHIFATFEYEYVRTMLPIRTVAEIEKLQEVAVLFSETLIDCVKRGLIKQDDIDEFQPIVMIAIPRLAIVRGLMYKNENPIYTRHKSQMCSLFQPFHGPLHSIRKLLRGLSANELLKLEKMLANDQSSNNDNIQQVKQCSDSECRQKQRSEDSDEDKSTTQAGTSTTNYANMLMDGLQYPVGQKRASTDDADMSCQSPSRHQDDLCRSEMRASSSKTNIVKACETPHASPTDNENLIPSPSTSLSPPSGRKSMPCRAGHRDGEEGNNADQDENQQIRTQCDTENCCLSPPESDAQLERLIANFSPSMNDGLESQPTTINSREPDSQNACLQQDAPVEISAQQQSSIAGTISRSEPQSSNKRLRDENQAEIEGIIQKQAQKLLQRLFVAISGVADQLQSNFASDLRFILRHIFSSEIAGDDINGDDDLDEMLTGNNEGEIYEGDDDDEDGDYSNENSDSSLPIEQGIEAQETNLIDFESGYTLMDTIDQDNLYSSEIAASATAERNHSFINTNSLGILYPPNATSSTNQHQNEVSDSNIGAVGSAINPQQQQQANAHFNQTDETQRALHNTFEQRQMNRELLADYMRSANSNQGVLINQEESPNERNIMDENHQRLVQQHLQSVSRATSRIAAAASAASAASMNSAYGHTMVDGGSGSGSNHQHQYQVSSNQRISGSERRSRHHHGSSRSRRSRGPPVWVPDQDVVQCSCCDAQFTLFRRRHHCRACGQIFCADCSKFTKYLNCWGYNGPVRVCESCFNQP</sequence>
<evidence type="ECO:0000256" key="2">
    <source>
        <dbReference type="ARBA" id="ARBA00022771"/>
    </source>
</evidence>
<keyword evidence="3" id="KW-0862">Zinc</keyword>
<feature type="compositionally biased region" description="Acidic residues" evidence="5">
    <location>
        <begin position="599"/>
        <end position="609"/>
    </location>
</feature>
<organism evidence="7">
    <name type="scientific">Aceria tosichella</name>
    <name type="common">wheat curl mite</name>
    <dbReference type="NCBI Taxonomy" id="561515"/>
    <lineage>
        <taxon>Eukaryota</taxon>
        <taxon>Metazoa</taxon>
        <taxon>Ecdysozoa</taxon>
        <taxon>Arthropoda</taxon>
        <taxon>Chelicerata</taxon>
        <taxon>Arachnida</taxon>
        <taxon>Acari</taxon>
        <taxon>Acariformes</taxon>
        <taxon>Trombidiformes</taxon>
        <taxon>Prostigmata</taxon>
        <taxon>Eupodina</taxon>
        <taxon>Eriophyoidea</taxon>
        <taxon>Eriophyidae</taxon>
        <taxon>Eriophyinae</taxon>
        <taxon>Aceriini</taxon>
        <taxon>Aceria</taxon>
    </lineage>
</organism>
<proteinExistence type="predicted"/>
<dbReference type="Pfam" id="PF01363">
    <property type="entry name" value="FYVE"/>
    <property type="match status" value="1"/>
</dbReference>
<evidence type="ECO:0000256" key="4">
    <source>
        <dbReference type="PROSITE-ProRule" id="PRU00091"/>
    </source>
</evidence>
<keyword evidence="2 4" id="KW-0863">Zinc-finger</keyword>
<feature type="region of interest" description="Disordered" evidence="5">
    <location>
        <begin position="831"/>
        <end position="877"/>
    </location>
</feature>
<dbReference type="InterPro" id="IPR017455">
    <property type="entry name" value="Znf_FYVE-rel"/>
</dbReference>
<name>A0A6G1S7A4_9ACAR</name>
<feature type="compositionally biased region" description="Low complexity" evidence="5">
    <location>
        <begin position="418"/>
        <end position="428"/>
    </location>
</feature>
<dbReference type="SUPFAM" id="SSF57903">
    <property type="entry name" value="FYVE/PHD zinc finger"/>
    <property type="match status" value="1"/>
</dbReference>
<feature type="compositionally biased region" description="Polar residues" evidence="5">
    <location>
        <begin position="486"/>
        <end position="510"/>
    </location>
</feature>
<dbReference type="InterPro" id="IPR000306">
    <property type="entry name" value="Znf_FYVE"/>
</dbReference>
<dbReference type="GO" id="GO:0031901">
    <property type="term" value="C:early endosome membrane"/>
    <property type="evidence" value="ECO:0007669"/>
    <property type="project" value="TreeGrafter"/>
</dbReference>
<evidence type="ECO:0000256" key="5">
    <source>
        <dbReference type="SAM" id="MobiDB-lite"/>
    </source>
</evidence>
<feature type="region of interest" description="Disordered" evidence="5">
    <location>
        <begin position="306"/>
        <end position="351"/>
    </location>
</feature>
<accession>A0A6G1S7A4</accession>
<dbReference type="EMBL" id="GGYP01001497">
    <property type="protein sequence ID" value="MDE46268.1"/>
    <property type="molecule type" value="Transcribed_RNA"/>
</dbReference>
<feature type="compositionally biased region" description="Basic and acidic residues" evidence="5">
    <location>
        <begin position="380"/>
        <end position="390"/>
    </location>
</feature>
<dbReference type="PROSITE" id="PS50178">
    <property type="entry name" value="ZF_FYVE"/>
    <property type="match status" value="1"/>
</dbReference>
<evidence type="ECO:0000259" key="6">
    <source>
        <dbReference type="PROSITE" id="PS50178"/>
    </source>
</evidence>
<dbReference type="InterPro" id="IPR011011">
    <property type="entry name" value="Znf_FYVE_PHD"/>
</dbReference>
<dbReference type="InterPro" id="IPR051118">
    <property type="entry name" value="LST-2"/>
</dbReference>
<dbReference type="GO" id="GO:0008270">
    <property type="term" value="F:zinc ion binding"/>
    <property type="evidence" value="ECO:0007669"/>
    <property type="project" value="UniProtKB-KW"/>
</dbReference>
<feature type="compositionally biased region" description="Acidic residues" evidence="5">
    <location>
        <begin position="618"/>
        <end position="631"/>
    </location>
</feature>
<feature type="region of interest" description="Disordered" evidence="5">
    <location>
        <begin position="363"/>
        <end position="451"/>
    </location>
</feature>
<dbReference type="AlphaFoldDB" id="A0A6G1S7A4"/>
<reference evidence="7" key="1">
    <citation type="submission" date="2018-10" db="EMBL/GenBank/DDBJ databases">
        <title>Transcriptome assembly of Aceria tosichella (Wheat curl mite) Type 2.</title>
        <authorList>
            <person name="Scully E.D."/>
            <person name="Geib S.M."/>
            <person name="Palmer N.A."/>
            <person name="Gupta A.K."/>
            <person name="Sarath G."/>
            <person name="Tatineni S."/>
        </authorList>
    </citation>
    <scope>NUCLEOTIDE SEQUENCE</scope>
    <source>
        <strain evidence="7">LincolnNE</strain>
    </source>
</reference>
<dbReference type="SMART" id="SM00064">
    <property type="entry name" value="FYVE"/>
    <property type="match status" value="1"/>
</dbReference>
<dbReference type="PANTHER" id="PTHR46465:SF2">
    <property type="entry name" value="LATERAL SIGNALING TARGET PROTEIN 2 HOMOLOG"/>
    <property type="match status" value="1"/>
</dbReference>
<keyword evidence="1" id="KW-0479">Metal-binding</keyword>
<feature type="domain" description="FYVE-type" evidence="6">
    <location>
        <begin position="881"/>
        <end position="940"/>
    </location>
</feature>
<dbReference type="Gene3D" id="3.30.40.10">
    <property type="entry name" value="Zinc/RING finger domain, C3HC4 (zinc finger)"/>
    <property type="match status" value="1"/>
</dbReference>
<dbReference type="InterPro" id="IPR013083">
    <property type="entry name" value="Znf_RING/FYVE/PHD"/>
</dbReference>
<evidence type="ECO:0000256" key="1">
    <source>
        <dbReference type="ARBA" id="ARBA00022723"/>
    </source>
</evidence>
<feature type="region of interest" description="Disordered" evidence="5">
    <location>
        <begin position="599"/>
        <end position="643"/>
    </location>
</feature>
<evidence type="ECO:0000313" key="7">
    <source>
        <dbReference type="EMBL" id="MDE46268.1"/>
    </source>
</evidence>
<feature type="compositionally biased region" description="Polar residues" evidence="5">
    <location>
        <begin position="840"/>
        <end position="853"/>
    </location>
</feature>
<feature type="compositionally biased region" description="Basic and acidic residues" evidence="5">
    <location>
        <begin position="320"/>
        <end position="331"/>
    </location>
</feature>
<evidence type="ECO:0000256" key="3">
    <source>
        <dbReference type="ARBA" id="ARBA00022833"/>
    </source>
</evidence>
<feature type="region of interest" description="Disordered" evidence="5">
    <location>
        <begin position="486"/>
        <end position="543"/>
    </location>
</feature>
<feature type="compositionally biased region" description="Low complexity" evidence="5">
    <location>
        <begin position="306"/>
        <end position="315"/>
    </location>
</feature>